<dbReference type="SUPFAM" id="SSF143791">
    <property type="entry name" value="DUSP-like"/>
    <property type="match status" value="1"/>
</dbReference>
<dbReference type="AlphaFoldDB" id="X6NK68"/>
<evidence type="ECO:0000259" key="3">
    <source>
        <dbReference type="PROSITE" id="PS51283"/>
    </source>
</evidence>
<dbReference type="InterPro" id="IPR050185">
    <property type="entry name" value="Ub_carboxyl-term_hydrolase"/>
</dbReference>
<reference evidence="4 5" key="1">
    <citation type="journal article" date="2013" name="Curr. Biol.">
        <title>The Genome of the Foraminiferan Reticulomyxa filosa.</title>
        <authorList>
            <person name="Glockner G."/>
            <person name="Hulsmann N."/>
            <person name="Schleicher M."/>
            <person name="Noegel A.A."/>
            <person name="Eichinger L."/>
            <person name="Gallinger C."/>
            <person name="Pawlowski J."/>
            <person name="Sierra R."/>
            <person name="Euteneuer U."/>
            <person name="Pillet L."/>
            <person name="Moustafa A."/>
            <person name="Platzer M."/>
            <person name="Groth M."/>
            <person name="Szafranski K."/>
            <person name="Schliwa M."/>
        </authorList>
    </citation>
    <scope>NUCLEOTIDE SEQUENCE [LARGE SCALE GENOMIC DNA]</scope>
</reference>
<dbReference type="OrthoDB" id="265776at2759"/>
<accession>X6NK68</accession>
<dbReference type="InterPro" id="IPR006615">
    <property type="entry name" value="Pept_C19_DUSP"/>
</dbReference>
<dbReference type="Pfam" id="PF00443">
    <property type="entry name" value="UCH"/>
    <property type="match status" value="1"/>
</dbReference>
<dbReference type="PROSITE" id="PS00972">
    <property type="entry name" value="USP_1"/>
    <property type="match status" value="1"/>
</dbReference>
<feature type="compositionally biased region" description="Basic and acidic residues" evidence="1">
    <location>
        <begin position="673"/>
        <end position="689"/>
    </location>
</feature>
<dbReference type="Gene3D" id="2.30.30.140">
    <property type="match status" value="1"/>
</dbReference>
<gene>
    <name evidence="4" type="ORF">RFI_11015</name>
</gene>
<dbReference type="PANTHER" id="PTHR21646">
    <property type="entry name" value="UBIQUITIN CARBOXYL-TERMINAL HYDROLASE"/>
    <property type="match status" value="1"/>
</dbReference>
<dbReference type="EMBL" id="ASPP01008063">
    <property type="protein sequence ID" value="ETO26124.1"/>
    <property type="molecule type" value="Genomic_DNA"/>
</dbReference>
<evidence type="ECO:0000313" key="5">
    <source>
        <dbReference type="Proteomes" id="UP000023152"/>
    </source>
</evidence>
<evidence type="ECO:0000259" key="2">
    <source>
        <dbReference type="PROSITE" id="PS50235"/>
    </source>
</evidence>
<dbReference type="InterPro" id="IPR016197">
    <property type="entry name" value="Chromo-like_dom_sf"/>
</dbReference>
<dbReference type="Proteomes" id="UP000023152">
    <property type="component" value="Unassembled WGS sequence"/>
</dbReference>
<sequence length="1049" mass="121260">MSEPEQTPAENINKEELTPQKQRQLYKEVGQKTQQVGDTWYPISAKWYKSWIEYTAYNKKDEDIEEGLENLHMRDVPRPGPIDNSELASQDDSLQLKKELEEHLTHVWLHSAHWNLLHSWYGGGPEFPRKVYERGTTYTREKYIAMYPKFLKLAEVNPNGTYDTTKPQIQSFQEHQTLQDVITFLEGGTEDSEAPSVHLWVSFEHIKKIYPVTTKRATVTMDDLKDEDPNRYVEIPDDHLKTSLNDVMLPKDVVLLVEKKIDWSKQTENNNEEEKKFPWPLVKGPEKWKQFQVGDIVDGQDDQRKWYEGYVRYVGKEGTEHAGKLVVHFIGWDSKWDEWISIGEYERLAMRHTHTKGKPYRPQPQKKTTYSSFSSASSSWYGYSHDEGTPEQKGVVGLRNLGNTCFMNSTIQCLAQSPYLTEYFLKGDFIHHINHKNPLGWKGKVAQAWAQLLQDMFSNKYKVIAPREFKTAIGEVAPRFMGYSQQDSQELLSFLLDGLHEDLNQVQEKPATEAVESNGRPDEVVAAEAWRTYLKRNISAIVDLLQGQYKSRVECPDCGRVSITFDPYMFLSVPLPTERYKMLEFTWVGDPNAPPTVYGVKMLKVADVAMLKSAIAKQFKIDKDSLYVCDVWKSKIHHELKGRDMIAEINRRNDDIIVFYAPKPEIPNETISGEDKEKNKNKEKDKSEEAADSDENGTSSKAGASDQKGPLFNVFVVLCQTRIQARGGYHRDEDEQIGMPLLVTFPLDKPVSHKEAIERIFNLVKPYLTDKEKWGLGKDQKLPFTCFATYGFSSVLQLEDKDDPLPLKERHFKFNLHFPDRSEYNEEICLREKRLRHESAPAPLNSSSYLDDEDRASGKPVELGACVDAFTEEEILDENDAWYCSKCSDFKCAKKKMDLWSAPDLLIIHLKRFSYTRQWRDRINTLVKFPLEGLDMSPWIVCDEYKRDAVYDLYGISNHMGGMGGGHYTAYAKNLYNGRWYHLDDSRTSEVRNPDMMISSAAYVLYYKRRKPRELKHRPSKVIIPAIDSIKVTKTPEKSESENPTVDQE</sequence>
<dbReference type="InterPro" id="IPR018200">
    <property type="entry name" value="USP_CS"/>
</dbReference>
<dbReference type="SUPFAM" id="SSF54160">
    <property type="entry name" value="Chromo domain-like"/>
    <property type="match status" value="1"/>
</dbReference>
<feature type="domain" description="USP" evidence="2">
    <location>
        <begin position="396"/>
        <end position="1010"/>
    </location>
</feature>
<dbReference type="Gene3D" id="3.30.2230.10">
    <property type="entry name" value="DUSP-like"/>
    <property type="match status" value="1"/>
</dbReference>
<organism evidence="4 5">
    <name type="scientific">Reticulomyxa filosa</name>
    <dbReference type="NCBI Taxonomy" id="46433"/>
    <lineage>
        <taxon>Eukaryota</taxon>
        <taxon>Sar</taxon>
        <taxon>Rhizaria</taxon>
        <taxon>Retaria</taxon>
        <taxon>Foraminifera</taxon>
        <taxon>Monothalamids</taxon>
        <taxon>Reticulomyxidae</taxon>
        <taxon>Reticulomyxa</taxon>
    </lineage>
</organism>
<feature type="domain" description="DUSP" evidence="3">
    <location>
        <begin position="17"/>
        <end position="132"/>
    </location>
</feature>
<dbReference type="InterPro" id="IPR038765">
    <property type="entry name" value="Papain-like_cys_pep_sf"/>
</dbReference>
<dbReference type="Gene3D" id="3.90.70.10">
    <property type="entry name" value="Cysteine proteinases"/>
    <property type="match status" value="2"/>
</dbReference>
<dbReference type="OMA" id="MATERMG"/>
<evidence type="ECO:0000256" key="1">
    <source>
        <dbReference type="SAM" id="MobiDB-lite"/>
    </source>
</evidence>
<dbReference type="PROSITE" id="PS51283">
    <property type="entry name" value="DUSP"/>
    <property type="match status" value="1"/>
</dbReference>
<dbReference type="GO" id="GO:0004843">
    <property type="term" value="F:cysteine-type deubiquitinase activity"/>
    <property type="evidence" value="ECO:0007669"/>
    <property type="project" value="InterPro"/>
</dbReference>
<name>X6NK68_RETFI</name>
<dbReference type="InterPro" id="IPR035927">
    <property type="entry name" value="DUSP-like_sf"/>
</dbReference>
<evidence type="ECO:0000313" key="4">
    <source>
        <dbReference type="EMBL" id="ETO26124.1"/>
    </source>
</evidence>
<keyword evidence="4" id="KW-0378">Hydrolase</keyword>
<dbReference type="PROSITE" id="PS00973">
    <property type="entry name" value="USP_2"/>
    <property type="match status" value="1"/>
</dbReference>
<dbReference type="SUPFAM" id="SSF54001">
    <property type="entry name" value="Cysteine proteinases"/>
    <property type="match status" value="1"/>
</dbReference>
<dbReference type="InterPro" id="IPR001394">
    <property type="entry name" value="Peptidase_C19_UCH"/>
</dbReference>
<dbReference type="SMART" id="SM00695">
    <property type="entry name" value="DUSP"/>
    <property type="match status" value="1"/>
</dbReference>
<protein>
    <submittedName>
        <fullName evidence="4">Ubiquitin carboxyl-terminal hydrolase 11</fullName>
    </submittedName>
</protein>
<feature type="compositionally biased region" description="Polar residues" evidence="1">
    <location>
        <begin position="1"/>
        <end position="10"/>
    </location>
</feature>
<dbReference type="Pfam" id="PF06337">
    <property type="entry name" value="DUSP"/>
    <property type="match status" value="1"/>
</dbReference>
<comment type="caution">
    <text evidence="4">The sequence shown here is derived from an EMBL/GenBank/DDBJ whole genome shotgun (WGS) entry which is preliminary data.</text>
</comment>
<feature type="region of interest" description="Disordered" evidence="1">
    <location>
        <begin position="1"/>
        <end position="20"/>
    </location>
</feature>
<dbReference type="GO" id="GO:0016579">
    <property type="term" value="P:protein deubiquitination"/>
    <property type="evidence" value="ECO:0007669"/>
    <property type="project" value="InterPro"/>
</dbReference>
<keyword evidence="5" id="KW-1185">Reference proteome</keyword>
<dbReference type="CDD" id="cd20104">
    <property type="entry name" value="MBT_PHF20L1-like"/>
    <property type="match status" value="1"/>
</dbReference>
<dbReference type="PROSITE" id="PS50235">
    <property type="entry name" value="USP_3"/>
    <property type="match status" value="1"/>
</dbReference>
<dbReference type="InterPro" id="IPR028889">
    <property type="entry name" value="USP"/>
</dbReference>
<proteinExistence type="predicted"/>
<feature type="region of interest" description="Disordered" evidence="1">
    <location>
        <begin position="667"/>
        <end position="705"/>
    </location>
</feature>